<dbReference type="InterPro" id="IPR036188">
    <property type="entry name" value="FAD/NAD-bd_sf"/>
</dbReference>
<evidence type="ECO:0000259" key="2">
    <source>
        <dbReference type="Pfam" id="PF01266"/>
    </source>
</evidence>
<dbReference type="InterPro" id="IPR027266">
    <property type="entry name" value="TrmE/GcvT-like"/>
</dbReference>
<evidence type="ECO:0000256" key="1">
    <source>
        <dbReference type="ARBA" id="ARBA00008609"/>
    </source>
</evidence>
<dbReference type="Pfam" id="PF16350">
    <property type="entry name" value="FAO_M"/>
    <property type="match status" value="1"/>
</dbReference>
<feature type="domain" description="Aminomethyltransferase C-terminal" evidence="4">
    <location>
        <begin position="713"/>
        <end position="792"/>
    </location>
</feature>
<dbReference type="SUPFAM" id="SSF54373">
    <property type="entry name" value="FAD-linked reductases, C-terminal domain"/>
    <property type="match status" value="1"/>
</dbReference>
<evidence type="ECO:0000259" key="3">
    <source>
        <dbReference type="Pfam" id="PF01571"/>
    </source>
</evidence>
<dbReference type="SUPFAM" id="SSF101790">
    <property type="entry name" value="Aminomethyltransferase beta-barrel domain"/>
    <property type="match status" value="1"/>
</dbReference>
<dbReference type="InterPro" id="IPR029043">
    <property type="entry name" value="GcvT/YgfZ_C"/>
</dbReference>
<dbReference type="Gene3D" id="3.30.70.1400">
    <property type="entry name" value="Aminomethyltransferase beta-barrel domains"/>
    <property type="match status" value="1"/>
</dbReference>
<protein>
    <submittedName>
        <fullName evidence="6">FAD-dependent oxidoreductase</fullName>
    </submittedName>
</protein>
<dbReference type="SUPFAM" id="SSF51905">
    <property type="entry name" value="FAD/NAD(P)-binding domain"/>
    <property type="match status" value="1"/>
</dbReference>
<dbReference type="Gene3D" id="3.30.9.10">
    <property type="entry name" value="D-Amino Acid Oxidase, subunit A, domain 2"/>
    <property type="match status" value="1"/>
</dbReference>
<evidence type="ECO:0000259" key="5">
    <source>
        <dbReference type="Pfam" id="PF16350"/>
    </source>
</evidence>
<accession>A0ABW4A0H0</accession>
<dbReference type="EMBL" id="JBHTMK010000002">
    <property type="protein sequence ID" value="MFD1363979.1"/>
    <property type="molecule type" value="Genomic_DNA"/>
</dbReference>
<dbReference type="SUPFAM" id="SSF103025">
    <property type="entry name" value="Folate-binding domain"/>
    <property type="match status" value="1"/>
</dbReference>
<dbReference type="InterPro" id="IPR006222">
    <property type="entry name" value="GCVT_N"/>
</dbReference>
<sequence>MNPRVVIIGAGVVGSALADELTERGWADVTVVDQGPLFTPGGSSSHAPGLVFQTNPSKTMTELAAYTVRKLSGLTLDGQWCFRPVGGLEVATTEARWHDLKRRHGLATSWGVEGALLSPAECAALHPLIDPAKILGGFHVPTDGLAKAVRAVEAQARRAMERGARFLGEHTVTGVGRQDGRVTGVETDRGFLPAEVVVCAAGFWGPRIGEMVGLTIPLLPLAHQYAKTGPVPTMAGVNDLVLEASRPILRHQDQDLYYREHGDRIGIGYYGHRPMPADLGALGTEMPSVLDFTPDDFEPAWRESVDLLPDLAGTSVEEGINGIFSFTADGFPLIGEHRELAGFWVAEAVWVTHSAGVARSLAEWLVDGRPGIDLHEADLHRFEQVQLAPDYVEERAKQNFIEVYDIVHPLQPMERPRPLRTSPFHPRQVALGAVFLEGAGWERPYWYTANAPSEVPARDEWSGRYWSPIAATEARITRERVAMYDMTPLKRLEVSGPGALEFLQYLTTNNLDKTVGSVTYTLMLDFAGGIRSDLTVARLGPQVFQVGANGPLDEDWMRQHAPDSVQIRDITGGTCCIGLWGPLARHVLQPLTRTDFSNDALKYFRSQKAFIGEVPVTAMRLSYVGELGWEIYTSADLGLRLWDTLWEAGLPHGIVAAGRSAFNSLRLEKGYRAWGTDMTTEHDPVSAGLEFAVRMDKGDFIGRAALGSSENGRRLTCLTLDDPAAVVLGKEPVFAGGAPVGYVTSASYGYSIGRTVAYAWLPVGLSVPGTPVAVEYFGERIPATVAAEPLFDPKMERIRR</sequence>
<feature type="domain" description="GCVT N-terminal" evidence="3">
    <location>
        <begin position="424"/>
        <end position="697"/>
    </location>
</feature>
<dbReference type="InterPro" id="IPR032503">
    <property type="entry name" value="FAO_M"/>
</dbReference>
<dbReference type="InterPro" id="IPR013977">
    <property type="entry name" value="GcvT_C"/>
</dbReference>
<evidence type="ECO:0000259" key="4">
    <source>
        <dbReference type="Pfam" id="PF08669"/>
    </source>
</evidence>
<dbReference type="Gene3D" id="2.40.30.110">
    <property type="entry name" value="Aminomethyltransferase beta-barrel domains"/>
    <property type="match status" value="1"/>
</dbReference>
<proteinExistence type="inferred from homology"/>
<dbReference type="InterPro" id="IPR006076">
    <property type="entry name" value="FAD-dep_OxRdtase"/>
</dbReference>
<evidence type="ECO:0000313" key="7">
    <source>
        <dbReference type="Proteomes" id="UP001597183"/>
    </source>
</evidence>
<dbReference type="InterPro" id="IPR028896">
    <property type="entry name" value="GcvT/YgfZ/DmdA"/>
</dbReference>
<comment type="similarity">
    <text evidence="1">Belongs to the GcvT family.</text>
</comment>
<dbReference type="PANTHER" id="PTHR43757">
    <property type="entry name" value="AMINOMETHYLTRANSFERASE"/>
    <property type="match status" value="1"/>
</dbReference>
<dbReference type="PANTHER" id="PTHR43757:SF11">
    <property type="entry name" value="SARCOSINE DEHYDROGENASE"/>
    <property type="match status" value="1"/>
</dbReference>
<gene>
    <name evidence="6" type="ORF">ACFQ5G_01335</name>
</gene>
<comment type="caution">
    <text evidence="6">The sequence shown here is derived from an EMBL/GenBank/DDBJ whole genome shotgun (WGS) entry which is preliminary data.</text>
</comment>
<dbReference type="RefSeq" id="WP_317786619.1">
    <property type="nucleotide sequence ID" value="NZ_AP028461.1"/>
</dbReference>
<reference evidence="7" key="1">
    <citation type="journal article" date="2019" name="Int. J. Syst. Evol. Microbiol.">
        <title>The Global Catalogue of Microorganisms (GCM) 10K type strain sequencing project: providing services to taxonomists for standard genome sequencing and annotation.</title>
        <authorList>
            <consortium name="The Broad Institute Genomics Platform"/>
            <consortium name="The Broad Institute Genome Sequencing Center for Infectious Disease"/>
            <person name="Wu L."/>
            <person name="Ma J."/>
        </authorList>
    </citation>
    <scope>NUCLEOTIDE SEQUENCE [LARGE SCALE GENOMIC DNA]</scope>
    <source>
        <strain evidence="7">CCM 7526</strain>
    </source>
</reference>
<dbReference type="Pfam" id="PF08669">
    <property type="entry name" value="GCV_T_C"/>
    <property type="match status" value="1"/>
</dbReference>
<name>A0ABW4A0H0_9ACTN</name>
<evidence type="ECO:0000313" key="6">
    <source>
        <dbReference type="EMBL" id="MFD1363979.1"/>
    </source>
</evidence>
<dbReference type="Pfam" id="PF01266">
    <property type="entry name" value="DAO"/>
    <property type="match status" value="1"/>
</dbReference>
<feature type="domain" description="FAD dependent oxidoreductase central" evidence="5">
    <location>
        <begin position="367"/>
        <end position="422"/>
    </location>
</feature>
<dbReference type="Gene3D" id="3.50.50.60">
    <property type="entry name" value="FAD/NAD(P)-binding domain"/>
    <property type="match status" value="1"/>
</dbReference>
<dbReference type="Gene3D" id="3.30.1360.120">
    <property type="entry name" value="Probable tRNA modification gtpase trme, domain 1"/>
    <property type="match status" value="1"/>
</dbReference>
<organism evidence="6 7">
    <name type="scientific">Actinoplanes sichuanensis</name>
    <dbReference type="NCBI Taxonomy" id="512349"/>
    <lineage>
        <taxon>Bacteria</taxon>
        <taxon>Bacillati</taxon>
        <taxon>Actinomycetota</taxon>
        <taxon>Actinomycetes</taxon>
        <taxon>Micromonosporales</taxon>
        <taxon>Micromonosporaceae</taxon>
        <taxon>Actinoplanes</taxon>
    </lineage>
</organism>
<feature type="domain" description="FAD dependent oxidoreductase" evidence="2">
    <location>
        <begin position="4"/>
        <end position="364"/>
    </location>
</feature>
<dbReference type="Proteomes" id="UP001597183">
    <property type="component" value="Unassembled WGS sequence"/>
</dbReference>
<dbReference type="Pfam" id="PF01571">
    <property type="entry name" value="GCV_T"/>
    <property type="match status" value="1"/>
</dbReference>
<keyword evidence="7" id="KW-1185">Reference proteome</keyword>